<evidence type="ECO:0000313" key="2">
    <source>
        <dbReference type="WBParaSite" id="PSAMB.scaffold14896size1746.g36277.t1"/>
    </source>
</evidence>
<dbReference type="AlphaFoldDB" id="A0A914V356"/>
<dbReference type="GO" id="GO:0019005">
    <property type="term" value="C:SCF ubiquitin ligase complex"/>
    <property type="evidence" value="ECO:0007669"/>
    <property type="project" value="TreeGrafter"/>
</dbReference>
<keyword evidence="1" id="KW-1185">Reference proteome</keyword>
<name>A0A914V356_9BILA</name>
<sequence length="281" mass="31212">MVQCPLVKLSLEGHYFSTPLILPPTLEKLKLSVCGDESTEFFDNLRQLPHLRRLYITDNGDTYSKHSRKSLLSFSDKLHGLSITLFDVAHDSKFIYRLATNCSNLTTLDITDCLMRKEFGGGRLIDDLLSRPDGTDLMPLFSSPQKAAQLKHLRLSLATISRQVLETIADNCVGLRTLDLANCPSLTDELLERIAFNSGQTLKVVDIARCSEITNQGIVGVALYCPNLEEIMMFQCAVSDEALYALGSNCLHLRVCGIHPGAASREAIDYVKRSTDGRLFV</sequence>
<accession>A0A914V356</accession>
<dbReference type="Gene3D" id="3.80.10.10">
    <property type="entry name" value="Ribonuclease Inhibitor"/>
    <property type="match status" value="2"/>
</dbReference>
<dbReference type="InterPro" id="IPR006553">
    <property type="entry name" value="Leu-rich_rpt_Cys-con_subtyp"/>
</dbReference>
<dbReference type="WBParaSite" id="PSAMB.scaffold14896size1746.g36277.t1">
    <property type="protein sequence ID" value="PSAMB.scaffold14896size1746.g36277.t1"/>
    <property type="gene ID" value="PSAMB.scaffold14896size1746.g36277"/>
</dbReference>
<dbReference type="Proteomes" id="UP000887566">
    <property type="component" value="Unplaced"/>
</dbReference>
<dbReference type="SUPFAM" id="SSF52047">
    <property type="entry name" value="RNI-like"/>
    <property type="match status" value="1"/>
</dbReference>
<evidence type="ECO:0000313" key="1">
    <source>
        <dbReference type="Proteomes" id="UP000887566"/>
    </source>
</evidence>
<dbReference type="SMART" id="SM00367">
    <property type="entry name" value="LRR_CC"/>
    <property type="match status" value="3"/>
</dbReference>
<organism evidence="1 2">
    <name type="scientific">Plectus sambesii</name>
    <dbReference type="NCBI Taxonomy" id="2011161"/>
    <lineage>
        <taxon>Eukaryota</taxon>
        <taxon>Metazoa</taxon>
        <taxon>Ecdysozoa</taxon>
        <taxon>Nematoda</taxon>
        <taxon>Chromadorea</taxon>
        <taxon>Plectida</taxon>
        <taxon>Plectina</taxon>
        <taxon>Plectoidea</taxon>
        <taxon>Plectidae</taxon>
        <taxon>Plectus</taxon>
    </lineage>
</organism>
<dbReference type="InterPro" id="IPR032675">
    <property type="entry name" value="LRR_dom_sf"/>
</dbReference>
<dbReference type="PANTHER" id="PTHR13318">
    <property type="entry name" value="PARTNER OF PAIRED, ISOFORM B-RELATED"/>
    <property type="match status" value="1"/>
</dbReference>
<reference evidence="2" key="1">
    <citation type="submission" date="2022-11" db="UniProtKB">
        <authorList>
            <consortium name="WormBaseParasite"/>
        </authorList>
    </citation>
    <scope>IDENTIFICATION</scope>
</reference>
<proteinExistence type="predicted"/>
<dbReference type="PANTHER" id="PTHR13318:SF247">
    <property type="entry name" value="GH16156P"/>
    <property type="match status" value="1"/>
</dbReference>
<protein>
    <submittedName>
        <fullName evidence="2">RNI-like protein</fullName>
    </submittedName>
</protein>
<dbReference type="GO" id="GO:0031146">
    <property type="term" value="P:SCF-dependent proteasomal ubiquitin-dependent protein catabolic process"/>
    <property type="evidence" value="ECO:0007669"/>
    <property type="project" value="TreeGrafter"/>
</dbReference>